<evidence type="ECO:0000256" key="4">
    <source>
        <dbReference type="ARBA" id="ARBA00022833"/>
    </source>
</evidence>
<dbReference type="GO" id="GO:0006508">
    <property type="term" value="P:proteolysis"/>
    <property type="evidence" value="ECO:0007669"/>
    <property type="project" value="UniProtKB-KW"/>
</dbReference>
<dbReference type="GO" id="GO:0031012">
    <property type="term" value="C:extracellular matrix"/>
    <property type="evidence" value="ECO:0007669"/>
    <property type="project" value="InterPro"/>
</dbReference>
<dbReference type="InterPro" id="IPR019734">
    <property type="entry name" value="TPR_rpt"/>
</dbReference>
<dbReference type="InterPro" id="IPR011990">
    <property type="entry name" value="TPR-like_helical_dom_sf"/>
</dbReference>
<dbReference type="InterPro" id="IPR024079">
    <property type="entry name" value="MetalloPept_cat_dom_sf"/>
</dbReference>
<dbReference type="InterPro" id="IPR001818">
    <property type="entry name" value="Pept_M10_metallopeptidase"/>
</dbReference>
<sequence length="372" mass="42325">MKYFVITIFLVFIVLSIHVIPTFADDIAKNANTSYKAAAKYFAKGQYKEAITLYDKILKDYPNHSTVLKMKGVAQSNLGQHQKSMSDFYKIYQKNQKDITAMLGLGVGFGNYGEYVEAKKYFDQAYSTYPNNTVAKNYKEYADKVIKKYPYKPTEKPKNWSEKPTQTVFESYTSKVATKVTKDKRYIEYPNPSFDVIKKFLRDYERWNFEQQIKTGSSGFPDPKITLENGTYVLNYKIFVNAQPPGLPLDHVSTLNQSTKFWQDQIFTTPNGNAIIKFSHADSKSDANIWVTWTVRKLGEGVLGHAHIGKGVVEVALGDYNCDGSFQLYDVASVEKIMRHELGHAIGLGHSNNTQSIMYPSMSPNYAYCLLS</sequence>
<evidence type="ECO:0000256" key="1">
    <source>
        <dbReference type="ARBA" id="ARBA00022670"/>
    </source>
</evidence>
<protein>
    <recommendedName>
        <fullName evidence="6">Peptidase metallopeptidase domain-containing protein</fullName>
    </recommendedName>
</protein>
<dbReference type="SUPFAM" id="SSF55486">
    <property type="entry name" value="Metalloproteases ('zincins'), catalytic domain"/>
    <property type="match status" value="1"/>
</dbReference>
<keyword evidence="1" id="KW-0645">Protease</keyword>
<keyword evidence="4" id="KW-0862">Zinc</keyword>
<dbReference type="GO" id="GO:0004222">
    <property type="term" value="F:metalloendopeptidase activity"/>
    <property type="evidence" value="ECO:0007669"/>
    <property type="project" value="InterPro"/>
</dbReference>
<proteinExistence type="predicted"/>
<name>A0A3G1B3B5_9ARCH</name>
<organism evidence="7 8">
    <name type="scientific">Candidatus Nitrosotenuis cloacae</name>
    <dbReference type="NCBI Taxonomy" id="1603555"/>
    <lineage>
        <taxon>Archaea</taxon>
        <taxon>Nitrososphaerota</taxon>
        <taxon>Candidatus Nitrosotenuis</taxon>
    </lineage>
</organism>
<dbReference type="Gene3D" id="1.25.40.10">
    <property type="entry name" value="Tetratricopeptide repeat domain"/>
    <property type="match status" value="1"/>
</dbReference>
<keyword evidence="3" id="KW-0378">Hydrolase</keyword>
<evidence type="ECO:0000256" key="5">
    <source>
        <dbReference type="PROSITE-ProRule" id="PRU00339"/>
    </source>
</evidence>
<dbReference type="SUPFAM" id="SSF48452">
    <property type="entry name" value="TPR-like"/>
    <property type="match status" value="1"/>
</dbReference>
<gene>
    <name evidence="7" type="ORF">SU86_001190</name>
</gene>
<dbReference type="EMBL" id="CP011097">
    <property type="protein sequence ID" value="AJZ75226.1"/>
    <property type="molecule type" value="Genomic_DNA"/>
</dbReference>
<keyword evidence="8" id="KW-1185">Reference proteome</keyword>
<evidence type="ECO:0000256" key="3">
    <source>
        <dbReference type="ARBA" id="ARBA00022801"/>
    </source>
</evidence>
<dbReference type="GO" id="GO:0008270">
    <property type="term" value="F:zinc ion binding"/>
    <property type="evidence" value="ECO:0007669"/>
    <property type="project" value="InterPro"/>
</dbReference>
<feature type="repeat" description="TPR" evidence="5">
    <location>
        <begin position="31"/>
        <end position="64"/>
    </location>
</feature>
<dbReference type="Pfam" id="PF00413">
    <property type="entry name" value="Peptidase_M10"/>
    <property type="match status" value="1"/>
</dbReference>
<dbReference type="PROSITE" id="PS50005">
    <property type="entry name" value="TPR"/>
    <property type="match status" value="2"/>
</dbReference>
<keyword evidence="2" id="KW-0479">Metal-binding</keyword>
<evidence type="ECO:0000259" key="6">
    <source>
        <dbReference type="SMART" id="SM00235"/>
    </source>
</evidence>
<dbReference type="Pfam" id="PF13174">
    <property type="entry name" value="TPR_6"/>
    <property type="match status" value="1"/>
</dbReference>
<evidence type="ECO:0000313" key="7">
    <source>
        <dbReference type="EMBL" id="AJZ75226.1"/>
    </source>
</evidence>
<reference evidence="7 8" key="1">
    <citation type="journal article" date="2016" name="Sci. Rep.">
        <title>A novel ammonia-oxidizing archaeon from wastewater treatment plant: Its enrichment, physiological and genomic characteristics.</title>
        <authorList>
            <person name="Li Y."/>
            <person name="Ding K."/>
            <person name="Wen X."/>
            <person name="Zhang B."/>
            <person name="Shen B."/>
            <person name="Yang Y."/>
        </authorList>
    </citation>
    <scope>NUCLEOTIDE SEQUENCE [LARGE SCALE GENOMIC DNA]</scope>
    <source>
        <strain evidence="7 8">SAT1</strain>
    </source>
</reference>
<dbReference type="RefSeq" id="WP_048187707.1">
    <property type="nucleotide sequence ID" value="NZ_CP011097.1"/>
</dbReference>
<dbReference type="SMART" id="SM00235">
    <property type="entry name" value="ZnMc"/>
    <property type="match status" value="1"/>
</dbReference>
<dbReference type="SMART" id="SM00028">
    <property type="entry name" value="TPR"/>
    <property type="match status" value="3"/>
</dbReference>
<accession>A0A3G1B3B5</accession>
<feature type="repeat" description="TPR" evidence="5">
    <location>
        <begin position="99"/>
        <end position="132"/>
    </location>
</feature>
<dbReference type="InterPro" id="IPR006026">
    <property type="entry name" value="Peptidase_Metallo"/>
</dbReference>
<dbReference type="Proteomes" id="UP000266745">
    <property type="component" value="Chromosome"/>
</dbReference>
<keyword evidence="5" id="KW-0802">TPR repeat</keyword>
<dbReference type="OrthoDB" id="9634at2157"/>
<feature type="domain" description="Peptidase metallopeptidase" evidence="6">
    <location>
        <begin position="223"/>
        <end position="372"/>
    </location>
</feature>
<evidence type="ECO:0000256" key="2">
    <source>
        <dbReference type="ARBA" id="ARBA00022723"/>
    </source>
</evidence>
<dbReference type="STRING" id="1603555.SU86_001190"/>
<dbReference type="KEGG" id="tah:SU86_001190"/>
<dbReference type="AlphaFoldDB" id="A0A3G1B3B5"/>
<dbReference type="Gene3D" id="3.40.390.10">
    <property type="entry name" value="Collagenase (Catalytic Domain)"/>
    <property type="match status" value="1"/>
</dbReference>
<evidence type="ECO:0000313" key="8">
    <source>
        <dbReference type="Proteomes" id="UP000266745"/>
    </source>
</evidence>
<dbReference type="GeneID" id="24874993"/>